<dbReference type="Proteomes" id="UP000253303">
    <property type="component" value="Unassembled WGS sequence"/>
</dbReference>
<protein>
    <submittedName>
        <fullName evidence="9">ABC transporter permease</fullName>
    </submittedName>
</protein>
<dbReference type="PANTHER" id="PTHR43163:SF6">
    <property type="entry name" value="DIPEPTIDE TRANSPORT SYSTEM PERMEASE PROTEIN DPPB-RELATED"/>
    <property type="match status" value="1"/>
</dbReference>
<dbReference type="Pfam" id="PF00528">
    <property type="entry name" value="BPD_transp_1"/>
    <property type="match status" value="1"/>
</dbReference>
<dbReference type="Pfam" id="PF19300">
    <property type="entry name" value="BPD_transp_1_N"/>
    <property type="match status" value="1"/>
</dbReference>
<gene>
    <name evidence="9" type="ORF">DP939_20610</name>
</gene>
<proteinExistence type="inferred from homology"/>
<dbReference type="CDD" id="cd06261">
    <property type="entry name" value="TM_PBP2"/>
    <property type="match status" value="1"/>
</dbReference>
<dbReference type="GO" id="GO:0055085">
    <property type="term" value="P:transmembrane transport"/>
    <property type="evidence" value="ECO:0007669"/>
    <property type="project" value="InterPro"/>
</dbReference>
<name>A0A366LWF0_9ACTN</name>
<dbReference type="PROSITE" id="PS50928">
    <property type="entry name" value="ABC_TM1"/>
    <property type="match status" value="1"/>
</dbReference>
<dbReference type="OrthoDB" id="9778910at2"/>
<dbReference type="Gene3D" id="1.10.3720.10">
    <property type="entry name" value="MetI-like"/>
    <property type="match status" value="1"/>
</dbReference>
<evidence type="ECO:0000256" key="5">
    <source>
        <dbReference type="ARBA" id="ARBA00022989"/>
    </source>
</evidence>
<evidence type="ECO:0000256" key="3">
    <source>
        <dbReference type="ARBA" id="ARBA00022475"/>
    </source>
</evidence>
<feature type="domain" description="ABC transmembrane type-1" evidence="8">
    <location>
        <begin position="93"/>
        <end position="302"/>
    </location>
</feature>
<evidence type="ECO:0000256" key="4">
    <source>
        <dbReference type="ARBA" id="ARBA00022692"/>
    </source>
</evidence>
<dbReference type="InterPro" id="IPR045621">
    <property type="entry name" value="BPD_transp_1_N"/>
</dbReference>
<comment type="similarity">
    <text evidence="7">Belongs to the binding-protein-dependent transport system permease family.</text>
</comment>
<feature type="transmembrane region" description="Helical" evidence="7">
    <location>
        <begin position="235"/>
        <end position="259"/>
    </location>
</feature>
<evidence type="ECO:0000313" key="9">
    <source>
        <dbReference type="EMBL" id="RBQ18278.1"/>
    </source>
</evidence>
<keyword evidence="2 7" id="KW-0813">Transport</keyword>
<accession>A0A366LWF0</accession>
<organism evidence="9 10">
    <name type="scientific">Spongiactinospora rosea</name>
    <dbReference type="NCBI Taxonomy" id="2248750"/>
    <lineage>
        <taxon>Bacteria</taxon>
        <taxon>Bacillati</taxon>
        <taxon>Actinomycetota</taxon>
        <taxon>Actinomycetes</taxon>
        <taxon>Streptosporangiales</taxon>
        <taxon>Streptosporangiaceae</taxon>
        <taxon>Spongiactinospora</taxon>
    </lineage>
</organism>
<evidence type="ECO:0000256" key="1">
    <source>
        <dbReference type="ARBA" id="ARBA00004651"/>
    </source>
</evidence>
<evidence type="ECO:0000259" key="8">
    <source>
        <dbReference type="PROSITE" id="PS50928"/>
    </source>
</evidence>
<evidence type="ECO:0000256" key="2">
    <source>
        <dbReference type="ARBA" id="ARBA00022448"/>
    </source>
</evidence>
<keyword evidence="10" id="KW-1185">Reference proteome</keyword>
<dbReference type="PANTHER" id="PTHR43163">
    <property type="entry name" value="DIPEPTIDE TRANSPORT SYSTEM PERMEASE PROTEIN DPPB-RELATED"/>
    <property type="match status" value="1"/>
</dbReference>
<dbReference type="SUPFAM" id="SSF161098">
    <property type="entry name" value="MetI-like"/>
    <property type="match status" value="1"/>
</dbReference>
<dbReference type="InterPro" id="IPR035906">
    <property type="entry name" value="MetI-like_sf"/>
</dbReference>
<comment type="subcellular location">
    <subcellularLocation>
        <location evidence="1 7">Cell membrane</location>
        <topology evidence="1 7">Multi-pass membrane protein</topology>
    </subcellularLocation>
</comment>
<dbReference type="EMBL" id="QMEY01000008">
    <property type="protein sequence ID" value="RBQ18278.1"/>
    <property type="molecule type" value="Genomic_DNA"/>
</dbReference>
<dbReference type="AlphaFoldDB" id="A0A366LWF0"/>
<comment type="caution">
    <text evidence="9">The sequence shown here is derived from an EMBL/GenBank/DDBJ whole genome shotgun (WGS) entry which is preliminary data.</text>
</comment>
<feature type="transmembrane region" description="Helical" evidence="7">
    <location>
        <begin position="95"/>
        <end position="117"/>
    </location>
</feature>
<dbReference type="InterPro" id="IPR000515">
    <property type="entry name" value="MetI-like"/>
</dbReference>
<keyword evidence="4 7" id="KW-0812">Transmembrane</keyword>
<evidence type="ECO:0000256" key="7">
    <source>
        <dbReference type="RuleBase" id="RU363032"/>
    </source>
</evidence>
<keyword evidence="5 7" id="KW-1133">Transmembrane helix</keyword>
<keyword evidence="6 7" id="KW-0472">Membrane</keyword>
<feature type="transmembrane region" description="Helical" evidence="7">
    <location>
        <begin position="279"/>
        <end position="302"/>
    </location>
</feature>
<keyword evidence="3" id="KW-1003">Cell membrane</keyword>
<evidence type="ECO:0000313" key="10">
    <source>
        <dbReference type="Proteomes" id="UP000253303"/>
    </source>
</evidence>
<evidence type="ECO:0000256" key="6">
    <source>
        <dbReference type="ARBA" id="ARBA00023136"/>
    </source>
</evidence>
<dbReference type="GO" id="GO:0005886">
    <property type="term" value="C:plasma membrane"/>
    <property type="evidence" value="ECO:0007669"/>
    <property type="project" value="UniProtKB-SubCell"/>
</dbReference>
<sequence>MFILTRALQLAVVLFVVSALTFLLLNLLPGDPVHAILGLRATEEAVARLTAELSLDQPVHIRYLEWLGSALRGDLGSSYINHVPTAQAISEHLPVTLQLVAVSQVMALAIAVPLGVYSAHRPNGWVDRLASGFTFATLSVPPFMLGVLLVFVFAVTFNVFPATGYTSFAEDPALALRSLFLPALTLALGSLAVYVRALRADMIATLRQDHVTTARAKGVPAGTILWRHALRSSSLSLVTVVALHVGALTGGAILVEQIFALPGIGQLTVNSIFQHDYLVLQSCVLVIAVSYVLVTFLADLIYPLLDPRTRHG</sequence>
<reference evidence="9 10" key="1">
    <citation type="submission" date="2018-06" db="EMBL/GenBank/DDBJ databases">
        <title>Sphaerisporangium craniellae sp. nov., isolated from a marine sponge in the South China Sea.</title>
        <authorList>
            <person name="Li L."/>
        </authorList>
    </citation>
    <scope>NUCLEOTIDE SEQUENCE [LARGE SCALE GENOMIC DNA]</scope>
    <source>
        <strain evidence="9 10">LHW63015</strain>
    </source>
</reference>
<feature type="transmembrane region" description="Helical" evidence="7">
    <location>
        <begin position="174"/>
        <end position="195"/>
    </location>
</feature>
<feature type="transmembrane region" description="Helical" evidence="7">
    <location>
        <begin position="129"/>
        <end position="154"/>
    </location>
</feature>
<dbReference type="RefSeq" id="WP_113982357.1">
    <property type="nucleotide sequence ID" value="NZ_QMEY01000008.1"/>
</dbReference>